<keyword evidence="6" id="KW-0274">FAD</keyword>
<evidence type="ECO:0000256" key="4">
    <source>
        <dbReference type="ARBA" id="ARBA00022630"/>
    </source>
</evidence>
<comment type="caution">
    <text evidence="14">The sequence shown here is derived from an EMBL/GenBank/DDBJ whole genome shotgun (WGS) entry which is preliminary data.</text>
</comment>
<evidence type="ECO:0000256" key="10">
    <source>
        <dbReference type="ARBA" id="ARBA00023128"/>
    </source>
</evidence>
<evidence type="ECO:0000259" key="12">
    <source>
        <dbReference type="Pfam" id="PF07992"/>
    </source>
</evidence>
<gene>
    <name evidence="14" type="ORF">DLAC_11441</name>
</gene>
<dbReference type="STRING" id="361077.A0A152A9T7"/>
<feature type="domain" description="FAD/NAD(P)-binding" evidence="12">
    <location>
        <begin position="26"/>
        <end position="351"/>
    </location>
</feature>
<protein>
    <recommendedName>
        <fullName evidence="16">Apoptosis inducing factor</fullName>
    </recommendedName>
</protein>
<dbReference type="InterPro" id="IPR016156">
    <property type="entry name" value="FAD/NAD-linked_Rdtase_dimer_sf"/>
</dbReference>
<keyword evidence="10" id="KW-0496">Mitochondrion</keyword>
<evidence type="ECO:0000256" key="1">
    <source>
        <dbReference type="ARBA" id="ARBA00001974"/>
    </source>
</evidence>
<dbReference type="OrthoDB" id="6029at2759"/>
<dbReference type="GO" id="GO:0012501">
    <property type="term" value="P:programmed cell death"/>
    <property type="evidence" value="ECO:0007669"/>
    <property type="project" value="TreeGrafter"/>
</dbReference>
<dbReference type="EMBL" id="LODT01000001">
    <property type="protein sequence ID" value="KYR02891.1"/>
    <property type="molecule type" value="Genomic_DNA"/>
</dbReference>
<reference evidence="14 15" key="1">
    <citation type="submission" date="2015-12" db="EMBL/GenBank/DDBJ databases">
        <title>Dictyostelia acquired genes for synthesis and detection of signals that induce cell-type specialization by lateral gene transfer from prokaryotes.</title>
        <authorList>
            <person name="Gloeckner G."/>
            <person name="Schaap P."/>
        </authorList>
    </citation>
    <scope>NUCLEOTIDE SEQUENCE [LARGE SCALE GENOMIC DNA]</scope>
    <source>
        <strain evidence="14 15">TK</strain>
    </source>
</reference>
<dbReference type="PANTHER" id="PTHR43557:SF4">
    <property type="entry name" value="APOPTOSIS-INDUCING FACTOR 1, MITOCHONDRIAL"/>
    <property type="match status" value="1"/>
</dbReference>
<evidence type="ECO:0000256" key="2">
    <source>
        <dbReference type="ARBA" id="ARBA00004173"/>
    </source>
</evidence>
<keyword evidence="15" id="KW-1185">Reference proteome</keyword>
<dbReference type="GO" id="GO:0033108">
    <property type="term" value="P:mitochondrial respiratory chain complex assembly"/>
    <property type="evidence" value="ECO:0007669"/>
    <property type="project" value="TreeGrafter"/>
</dbReference>
<dbReference type="Gene3D" id="3.50.50.60">
    <property type="entry name" value="FAD/NAD(P)-binding domain"/>
    <property type="match status" value="2"/>
</dbReference>
<dbReference type="GO" id="GO:0005739">
    <property type="term" value="C:mitochondrion"/>
    <property type="evidence" value="ECO:0007669"/>
    <property type="project" value="UniProtKB-SubCell"/>
</dbReference>
<keyword evidence="4" id="KW-0285">Flavoprotein</keyword>
<evidence type="ECO:0000313" key="15">
    <source>
        <dbReference type="Proteomes" id="UP000076078"/>
    </source>
</evidence>
<evidence type="ECO:0000256" key="3">
    <source>
        <dbReference type="ARBA" id="ARBA00006442"/>
    </source>
</evidence>
<dbReference type="InParanoid" id="A0A152A9T7"/>
<dbReference type="GO" id="GO:0046983">
    <property type="term" value="F:protein dimerization activity"/>
    <property type="evidence" value="ECO:0007669"/>
    <property type="project" value="InterPro"/>
</dbReference>
<evidence type="ECO:0008006" key="16">
    <source>
        <dbReference type="Google" id="ProtNLM"/>
    </source>
</evidence>
<dbReference type="Pfam" id="PF14721">
    <property type="entry name" value="AIF_C"/>
    <property type="match status" value="1"/>
</dbReference>
<evidence type="ECO:0000259" key="13">
    <source>
        <dbReference type="Pfam" id="PF14721"/>
    </source>
</evidence>
<dbReference type="InterPro" id="IPR023753">
    <property type="entry name" value="FAD/NAD-binding_dom"/>
</dbReference>
<dbReference type="SUPFAM" id="SSF51905">
    <property type="entry name" value="FAD/NAD(P)-binding domain"/>
    <property type="match status" value="2"/>
</dbReference>
<evidence type="ECO:0000256" key="8">
    <source>
        <dbReference type="ARBA" id="ARBA00023002"/>
    </source>
</evidence>
<comment type="cofactor">
    <cofactor evidence="1">
        <name>FAD</name>
        <dbReference type="ChEBI" id="CHEBI:57692"/>
    </cofactor>
</comment>
<sequence length="467" mass="52875">MLFNLIKGRNKQIFKEDTERVIVKKFKYVIVGGGTAAYNAVKKIIENDTNEEILVVSQEDTVPYKRPPLSKEIWSNEDPNLLESLEYTDWSGKLSNVHYDPESMYAKSDNIHLIKNKKVVDINLEKKAIQLCHGIWYGYDKCLIATGVRPGNLDSYTAKNDNRITTYRYLDDFKKLYNFVNQGDKHITIIGGSFLASELSCAINLNVGKKKNIKITQVVPEDGVLSVFLPEYLSEYANSQMRNSGIQLRTKQIVTDICESPDSGKLLVKLNEGSESFETDYVIVDVVMVPNSNISKSKNLEIDSTNGGIVVNAELQHRSDIYVAGDVASYYDTLTGQRKRLEQNDHARATGELAGINMSSNRNLPYTYQPSYSSELTPNFIFEGIGNTDAKLKTYSVWEDPNNQSLNTPNNKNKINIFYLNSDNIVVGVVCFRNFGKMNIARDIIYQSKPIENLNELNDLIPFIQFK</sequence>
<dbReference type="AlphaFoldDB" id="A0A152A9T7"/>
<evidence type="ECO:0000313" key="14">
    <source>
        <dbReference type="EMBL" id="KYR02891.1"/>
    </source>
</evidence>
<evidence type="ECO:0000256" key="6">
    <source>
        <dbReference type="ARBA" id="ARBA00022827"/>
    </source>
</evidence>
<evidence type="ECO:0000256" key="7">
    <source>
        <dbReference type="ARBA" id="ARBA00022946"/>
    </source>
</evidence>
<comment type="similarity">
    <text evidence="3">Belongs to the FAD-dependent oxidoreductase family.</text>
</comment>
<dbReference type="Gene3D" id="3.30.390.30">
    <property type="match status" value="1"/>
</dbReference>
<keyword evidence="9" id="KW-0520">NAD</keyword>
<evidence type="ECO:0000256" key="5">
    <source>
        <dbReference type="ARBA" id="ARBA00022703"/>
    </source>
</evidence>
<dbReference type="PANTHER" id="PTHR43557">
    <property type="entry name" value="APOPTOSIS-INDUCING FACTOR 1"/>
    <property type="match status" value="1"/>
</dbReference>
<name>A0A152A9T7_TIELA</name>
<dbReference type="GO" id="GO:0071949">
    <property type="term" value="F:FAD binding"/>
    <property type="evidence" value="ECO:0007669"/>
    <property type="project" value="TreeGrafter"/>
</dbReference>
<dbReference type="OMA" id="SATEQSX"/>
<dbReference type="InterPro" id="IPR029324">
    <property type="entry name" value="AIF_C"/>
</dbReference>
<dbReference type="InterPro" id="IPR050446">
    <property type="entry name" value="FAD-oxidoreductase/Apoptosis"/>
</dbReference>
<comment type="subcellular location">
    <subcellularLocation>
        <location evidence="2">Mitochondrion</location>
    </subcellularLocation>
</comment>
<dbReference type="SMART" id="SM01353">
    <property type="entry name" value="AIF_C"/>
    <property type="match status" value="1"/>
</dbReference>
<keyword evidence="5" id="KW-0053">Apoptosis</keyword>
<dbReference type="GO" id="GO:0016174">
    <property type="term" value="F:NAD(P)H oxidase H2O2-forming activity"/>
    <property type="evidence" value="ECO:0007669"/>
    <property type="project" value="TreeGrafter"/>
</dbReference>
<dbReference type="InterPro" id="IPR036188">
    <property type="entry name" value="FAD/NAD-bd_sf"/>
</dbReference>
<feature type="domain" description="Mitochondrial apoptosis-inducing factor C-terminal" evidence="13">
    <location>
        <begin position="354"/>
        <end position="407"/>
    </location>
</feature>
<comment type="catalytic activity">
    <reaction evidence="11">
        <text>A + NADH + H(+) = AH2 + NAD(+)</text>
        <dbReference type="Rhea" id="RHEA:11356"/>
        <dbReference type="ChEBI" id="CHEBI:13193"/>
        <dbReference type="ChEBI" id="CHEBI:15378"/>
        <dbReference type="ChEBI" id="CHEBI:17499"/>
        <dbReference type="ChEBI" id="CHEBI:57540"/>
        <dbReference type="ChEBI" id="CHEBI:57945"/>
    </reaction>
</comment>
<dbReference type="PRINTS" id="PR00411">
    <property type="entry name" value="PNDRDTASEI"/>
</dbReference>
<keyword evidence="8" id="KW-0560">Oxidoreductase</keyword>
<keyword evidence="7" id="KW-0809">Transit peptide</keyword>
<dbReference type="PRINTS" id="PR00368">
    <property type="entry name" value="FADPNR"/>
</dbReference>
<accession>A0A152A9T7</accession>
<evidence type="ECO:0000256" key="9">
    <source>
        <dbReference type="ARBA" id="ARBA00023027"/>
    </source>
</evidence>
<evidence type="ECO:0000256" key="11">
    <source>
        <dbReference type="ARBA" id="ARBA00047786"/>
    </source>
</evidence>
<dbReference type="Pfam" id="PF07992">
    <property type="entry name" value="Pyr_redox_2"/>
    <property type="match status" value="1"/>
</dbReference>
<dbReference type="SUPFAM" id="SSF55424">
    <property type="entry name" value="FAD/NAD-linked reductases, dimerisation (C-terminal) domain"/>
    <property type="match status" value="1"/>
</dbReference>
<dbReference type="Proteomes" id="UP000076078">
    <property type="component" value="Unassembled WGS sequence"/>
</dbReference>
<organism evidence="14 15">
    <name type="scientific">Tieghemostelium lacteum</name>
    <name type="common">Slime mold</name>
    <name type="synonym">Dictyostelium lacteum</name>
    <dbReference type="NCBI Taxonomy" id="361077"/>
    <lineage>
        <taxon>Eukaryota</taxon>
        <taxon>Amoebozoa</taxon>
        <taxon>Evosea</taxon>
        <taxon>Eumycetozoa</taxon>
        <taxon>Dictyostelia</taxon>
        <taxon>Dictyosteliales</taxon>
        <taxon>Raperosteliaceae</taxon>
        <taxon>Tieghemostelium</taxon>
    </lineage>
</organism>
<proteinExistence type="inferred from homology"/>